<dbReference type="EMBL" id="CP114040">
    <property type="protein sequence ID" value="WAS93187.1"/>
    <property type="molecule type" value="Genomic_DNA"/>
</dbReference>
<organism evidence="3 4">
    <name type="scientific">Nannocystis punicea</name>
    <dbReference type="NCBI Taxonomy" id="2995304"/>
    <lineage>
        <taxon>Bacteria</taxon>
        <taxon>Pseudomonadati</taxon>
        <taxon>Myxococcota</taxon>
        <taxon>Polyangia</taxon>
        <taxon>Nannocystales</taxon>
        <taxon>Nannocystaceae</taxon>
        <taxon>Nannocystis</taxon>
    </lineage>
</organism>
<reference evidence="3" key="1">
    <citation type="submission" date="2022-11" db="EMBL/GenBank/DDBJ databases">
        <title>Minimal conservation of predation-associated metabolite biosynthetic gene clusters underscores biosynthetic potential of Myxococcota including descriptions for ten novel species: Archangium lansinium sp. nov., Myxococcus landrumus sp. nov., Nannocystis bai.</title>
        <authorList>
            <person name="Ahearne A."/>
            <person name="Stevens C."/>
            <person name="Dowd S."/>
        </authorList>
    </citation>
    <scope>NUCLEOTIDE SEQUENCE</scope>
    <source>
        <strain evidence="3">Fl3</strain>
    </source>
</reference>
<feature type="signal peptide" evidence="2">
    <location>
        <begin position="1"/>
        <end position="18"/>
    </location>
</feature>
<gene>
    <name evidence="3" type="ORF">O0S08_44050</name>
</gene>
<feature type="chain" id="PRO_5046840927" evidence="2">
    <location>
        <begin position="19"/>
        <end position="284"/>
    </location>
</feature>
<evidence type="ECO:0000313" key="3">
    <source>
        <dbReference type="EMBL" id="WAS93187.1"/>
    </source>
</evidence>
<protein>
    <submittedName>
        <fullName evidence="3">Uncharacterized protein</fullName>
    </submittedName>
</protein>
<evidence type="ECO:0000256" key="2">
    <source>
        <dbReference type="SAM" id="SignalP"/>
    </source>
</evidence>
<evidence type="ECO:0000313" key="4">
    <source>
        <dbReference type="Proteomes" id="UP001164459"/>
    </source>
</evidence>
<feature type="compositionally biased region" description="Low complexity" evidence="1">
    <location>
        <begin position="71"/>
        <end position="133"/>
    </location>
</feature>
<sequence length="284" mass="29492">MLPYLVRARWTAFTLLFACSFDGSGLVSVGPPSSNSSTTGDSTTSTGPGTTVAPTTVESEGSDSDGATMSTTQPVDPTEDPTTTTTTTGTTTTTSTTDPDTTTTSTGPDTTTSTSTTSTDTSTSTGPDTTTGPMCMDTGTEPNESEGESVDLGDQHCKAQPKSFEGVLDGDADVDWFRFFGDFSGNQCNDDPIAKIVVTADGPLEVCMYADCDISGETDFDCPNGTSMADSPDGRDGCCGTGSMQYEVNCVSGPDESAAIYVRLQKAPVDACLEYKVDYSYFSP</sequence>
<dbReference type="RefSeq" id="WP_269035512.1">
    <property type="nucleotide sequence ID" value="NZ_CP114040.1"/>
</dbReference>
<evidence type="ECO:0000256" key="1">
    <source>
        <dbReference type="SAM" id="MobiDB-lite"/>
    </source>
</evidence>
<feature type="compositionally biased region" description="Low complexity" evidence="1">
    <location>
        <begin position="29"/>
        <end position="57"/>
    </location>
</feature>
<keyword evidence="4" id="KW-1185">Reference proteome</keyword>
<feature type="region of interest" description="Disordered" evidence="1">
    <location>
        <begin position="29"/>
        <end position="154"/>
    </location>
</feature>
<name>A0ABY7H1W5_9BACT</name>
<dbReference type="Proteomes" id="UP001164459">
    <property type="component" value="Chromosome"/>
</dbReference>
<keyword evidence="2" id="KW-0732">Signal</keyword>
<accession>A0ABY7H1W5</accession>
<proteinExistence type="predicted"/>